<protein>
    <submittedName>
        <fullName evidence="2">DUF1127 domain-containing protein</fullName>
    </submittedName>
</protein>
<evidence type="ECO:0000259" key="1">
    <source>
        <dbReference type="Pfam" id="PF06568"/>
    </source>
</evidence>
<dbReference type="Pfam" id="PF06568">
    <property type="entry name" value="YjiS-like"/>
    <property type="match status" value="1"/>
</dbReference>
<gene>
    <name evidence="2" type="ORF">QEZ52_06860</name>
</gene>
<dbReference type="InterPro" id="IPR009506">
    <property type="entry name" value="YjiS-like"/>
</dbReference>
<dbReference type="EMBL" id="CP123584">
    <property type="protein sequence ID" value="WZK90258.1"/>
    <property type="molecule type" value="Genomic_DNA"/>
</dbReference>
<feature type="domain" description="YjiS-like" evidence="1">
    <location>
        <begin position="29"/>
        <end position="54"/>
    </location>
</feature>
<dbReference type="RefSeq" id="WP_406648844.1">
    <property type="nucleotide sequence ID" value="NZ_CP123584.1"/>
</dbReference>
<evidence type="ECO:0000313" key="2">
    <source>
        <dbReference type="EMBL" id="WZK90258.1"/>
    </source>
</evidence>
<name>A0ABZ2XWI7_9RHOB</name>
<dbReference type="Proteomes" id="UP001623232">
    <property type="component" value="Chromosome"/>
</dbReference>
<reference evidence="2 3" key="1">
    <citation type="submission" date="2023-04" db="EMBL/GenBank/DDBJ databases">
        <title>Complete genome sequence of Alisedimentitalea scapharcae.</title>
        <authorList>
            <person name="Rong J.-C."/>
            <person name="Yi M.-L."/>
            <person name="Zhao Q."/>
        </authorList>
    </citation>
    <scope>NUCLEOTIDE SEQUENCE [LARGE SCALE GENOMIC DNA]</scope>
    <source>
        <strain evidence="2 3">KCTC 42119</strain>
    </source>
</reference>
<accession>A0ABZ2XWI7</accession>
<organism evidence="2 3">
    <name type="scientific">Aliisedimentitalea scapharcae</name>
    <dbReference type="NCBI Taxonomy" id="1524259"/>
    <lineage>
        <taxon>Bacteria</taxon>
        <taxon>Pseudomonadati</taxon>
        <taxon>Pseudomonadota</taxon>
        <taxon>Alphaproteobacteria</taxon>
        <taxon>Rhodobacterales</taxon>
        <taxon>Roseobacteraceae</taxon>
        <taxon>Aliisedimentitalea</taxon>
    </lineage>
</organism>
<proteinExistence type="predicted"/>
<sequence length="70" mass="7863">MMTYIADHSHCTPRNRSWSVTLITALAVARQRRALKKLDAAALDDIGITKAQAEAESSRLAWDAPDHWCR</sequence>
<keyword evidence="3" id="KW-1185">Reference proteome</keyword>
<evidence type="ECO:0000313" key="3">
    <source>
        <dbReference type="Proteomes" id="UP001623232"/>
    </source>
</evidence>